<name>X1RYL0_9ZZZZ</name>
<protein>
    <submittedName>
        <fullName evidence="1">Uncharacterized protein</fullName>
    </submittedName>
</protein>
<organism evidence="1">
    <name type="scientific">marine sediment metagenome</name>
    <dbReference type="NCBI Taxonomy" id="412755"/>
    <lineage>
        <taxon>unclassified sequences</taxon>
        <taxon>metagenomes</taxon>
        <taxon>ecological metagenomes</taxon>
    </lineage>
</organism>
<sequence length="60" mass="6476">MNTIALISEVALLCNRAVTARNTGNENEAIEQLVKLRELLNDQSDLKAGGATKTPPPERS</sequence>
<gene>
    <name evidence="1" type="ORF">S12H4_03683</name>
</gene>
<dbReference type="EMBL" id="BARW01001063">
    <property type="protein sequence ID" value="GAI71966.1"/>
    <property type="molecule type" value="Genomic_DNA"/>
</dbReference>
<accession>X1RYL0</accession>
<proteinExistence type="predicted"/>
<dbReference type="AlphaFoldDB" id="X1RYL0"/>
<evidence type="ECO:0000313" key="1">
    <source>
        <dbReference type="EMBL" id="GAI71966.1"/>
    </source>
</evidence>
<comment type="caution">
    <text evidence="1">The sequence shown here is derived from an EMBL/GenBank/DDBJ whole genome shotgun (WGS) entry which is preliminary data.</text>
</comment>
<reference evidence="1" key="1">
    <citation type="journal article" date="2014" name="Front. Microbiol.">
        <title>High frequency of phylogenetically diverse reductive dehalogenase-homologous genes in deep subseafloor sedimentary metagenomes.</title>
        <authorList>
            <person name="Kawai M."/>
            <person name="Futagami T."/>
            <person name="Toyoda A."/>
            <person name="Takaki Y."/>
            <person name="Nishi S."/>
            <person name="Hori S."/>
            <person name="Arai W."/>
            <person name="Tsubouchi T."/>
            <person name="Morono Y."/>
            <person name="Uchiyama I."/>
            <person name="Ito T."/>
            <person name="Fujiyama A."/>
            <person name="Inagaki F."/>
            <person name="Takami H."/>
        </authorList>
    </citation>
    <scope>NUCLEOTIDE SEQUENCE</scope>
    <source>
        <strain evidence="1">Expedition CK06-06</strain>
    </source>
</reference>